<evidence type="ECO:0000256" key="8">
    <source>
        <dbReference type="SAM" id="Phobius"/>
    </source>
</evidence>
<evidence type="ECO:0000313" key="12">
    <source>
        <dbReference type="Proteomes" id="UP000224567"/>
    </source>
</evidence>
<reference evidence="11 12" key="1">
    <citation type="journal article" date="2017" name="Genome Biol.">
        <title>New reference genome sequences of hot pepper reveal the massive evolution of plant disease-resistance genes by retroduplication.</title>
        <authorList>
            <person name="Kim S."/>
            <person name="Park J."/>
            <person name="Yeom S.I."/>
            <person name="Kim Y.M."/>
            <person name="Seo E."/>
            <person name="Kim K.T."/>
            <person name="Kim M.S."/>
            <person name="Lee J.M."/>
            <person name="Cheong K."/>
            <person name="Shin H.S."/>
            <person name="Kim S.B."/>
            <person name="Han K."/>
            <person name="Lee J."/>
            <person name="Park M."/>
            <person name="Lee H.A."/>
            <person name="Lee H.Y."/>
            <person name="Lee Y."/>
            <person name="Oh S."/>
            <person name="Lee J.H."/>
            <person name="Choi E."/>
            <person name="Choi E."/>
            <person name="Lee S.E."/>
            <person name="Jeon J."/>
            <person name="Kim H."/>
            <person name="Choi G."/>
            <person name="Song H."/>
            <person name="Lee J."/>
            <person name="Lee S.C."/>
            <person name="Kwon J.K."/>
            <person name="Lee H.Y."/>
            <person name="Koo N."/>
            <person name="Hong Y."/>
            <person name="Kim R.W."/>
            <person name="Kang W.H."/>
            <person name="Huh J.H."/>
            <person name="Kang B.C."/>
            <person name="Yang T.J."/>
            <person name="Lee Y.H."/>
            <person name="Bennetzen J.L."/>
            <person name="Choi D."/>
        </authorList>
    </citation>
    <scope>NUCLEOTIDE SEQUENCE [LARGE SCALE GENOMIC DNA]</scope>
    <source>
        <strain evidence="12">cv. PBC81</strain>
    </source>
</reference>
<feature type="transmembrane region" description="Helical" evidence="8">
    <location>
        <begin position="546"/>
        <end position="565"/>
    </location>
</feature>
<accession>A0A2G2XC98</accession>
<dbReference type="SMART" id="SM00665">
    <property type="entry name" value="B561"/>
    <property type="match status" value="1"/>
</dbReference>
<sequence>MPSQRMIWPRNCNDLRQKFALTEFSKKLMICECLKYNSEMVYIITLTVGIDQTIIYKNYDEHVQVLLEYTIHQVHESYWGNGNTKGHDYEFKVTIPGTKGYFWNLTFYDSELMIDGSEVYLREIIGTLKLVKEVINSGERILVLDCNFIELTVLKREIQSTLSSPDSVIHSRWSNYELWNRITDGPIIPMKLVDGEPGKKVRSRKGTEGREAKDLTRMTLDDIVGNLKNYEIQIYEVKKDEVTPKKTLAIKTSGIDKDMELSKEQVVFITKNFNNKNVDETALMDIGDSDMKEEDVTSEFHGKSYDSCSDLRTLNSFIHWNYHLSSGTVDIAFRKSVNKYGRWLAWAINPTSTGMIGSQAFVALQRSDGTLEAYTSPINTYGIVKGNLSFRVHDVSAQNINGHVIIFARFELPMNGTNIVNHVWQEGPLQDDDTPGSHGMSGDNMKSFGTLDFHSGKTEVITHIKPNLRSKVKIAHGIINGVSWGMMMPLGVVLARLRYLQLPQLPALWFYLHIYCQSIAYVLGIVGGGLGFYLRKQSPEGVKHTSHRYIGSALLVLATLQFLAHCLRLKKEHKHRVYWNIYHWCTGYGTIILAIVNCFKGFQLMDDGMWMTVYTASYIAFLASLAFVAFGLEVLRWYLMRATKETTPRNSANDIQDKA</sequence>
<evidence type="ECO:0000256" key="4">
    <source>
        <dbReference type="ARBA" id="ARBA00022729"/>
    </source>
</evidence>
<dbReference type="PROSITE" id="PS50836">
    <property type="entry name" value="DOMON"/>
    <property type="match status" value="1"/>
</dbReference>
<organism evidence="11 12">
    <name type="scientific">Capsicum baccatum</name>
    <name type="common">Peruvian pepper</name>
    <dbReference type="NCBI Taxonomy" id="33114"/>
    <lineage>
        <taxon>Eukaryota</taxon>
        <taxon>Viridiplantae</taxon>
        <taxon>Streptophyta</taxon>
        <taxon>Embryophyta</taxon>
        <taxon>Tracheophyta</taxon>
        <taxon>Spermatophyta</taxon>
        <taxon>Magnoliopsida</taxon>
        <taxon>eudicotyledons</taxon>
        <taxon>Gunneridae</taxon>
        <taxon>Pentapetalae</taxon>
        <taxon>asterids</taxon>
        <taxon>lamiids</taxon>
        <taxon>Solanales</taxon>
        <taxon>Solanaceae</taxon>
        <taxon>Solanoideae</taxon>
        <taxon>Capsiceae</taxon>
        <taxon>Capsicum</taxon>
    </lineage>
</organism>
<evidence type="ECO:0000259" key="9">
    <source>
        <dbReference type="PROSITE" id="PS50836"/>
    </source>
</evidence>
<evidence type="ECO:0000259" key="10">
    <source>
        <dbReference type="PROSITE" id="PS50939"/>
    </source>
</evidence>
<keyword evidence="6 8" id="KW-1133">Transmembrane helix</keyword>
<keyword evidence="12" id="KW-1185">Reference proteome</keyword>
<dbReference type="Pfam" id="PF04526">
    <property type="entry name" value="DUF568"/>
    <property type="match status" value="1"/>
</dbReference>
<dbReference type="Proteomes" id="UP000224567">
    <property type="component" value="Unassembled WGS sequence"/>
</dbReference>
<gene>
    <name evidence="11" type="ORF">CQW23_03593</name>
</gene>
<dbReference type="Gene3D" id="1.20.120.1770">
    <property type="match status" value="1"/>
</dbReference>
<reference evidence="12" key="2">
    <citation type="journal article" date="2017" name="J. Anim. Genet.">
        <title>Multiple reference genome sequences of hot pepper reveal the massive evolution of plant disease resistance genes by retroduplication.</title>
        <authorList>
            <person name="Kim S."/>
            <person name="Park J."/>
            <person name="Yeom S.-I."/>
            <person name="Kim Y.-M."/>
            <person name="Seo E."/>
            <person name="Kim K.-T."/>
            <person name="Kim M.-S."/>
            <person name="Lee J.M."/>
            <person name="Cheong K."/>
            <person name="Shin H.-S."/>
            <person name="Kim S.-B."/>
            <person name="Han K."/>
            <person name="Lee J."/>
            <person name="Park M."/>
            <person name="Lee H.-A."/>
            <person name="Lee H.-Y."/>
            <person name="Lee Y."/>
            <person name="Oh S."/>
            <person name="Lee J.H."/>
            <person name="Choi E."/>
            <person name="Choi E."/>
            <person name="Lee S.E."/>
            <person name="Jeon J."/>
            <person name="Kim H."/>
            <person name="Choi G."/>
            <person name="Song H."/>
            <person name="Lee J."/>
            <person name="Lee S.-C."/>
            <person name="Kwon J.-K."/>
            <person name="Lee H.-Y."/>
            <person name="Koo N."/>
            <person name="Hong Y."/>
            <person name="Kim R.W."/>
            <person name="Kang W.-H."/>
            <person name="Huh J.H."/>
            <person name="Kang B.-C."/>
            <person name="Yang T.-J."/>
            <person name="Lee Y.-H."/>
            <person name="Bennetzen J.L."/>
            <person name="Choi D."/>
        </authorList>
    </citation>
    <scope>NUCLEOTIDE SEQUENCE [LARGE SCALE GENOMIC DNA]</scope>
    <source>
        <strain evidence="12">cv. PBC81</strain>
    </source>
</reference>
<dbReference type="InterPro" id="IPR045265">
    <property type="entry name" value="AIR12_DOMON"/>
</dbReference>
<keyword evidence="3 8" id="KW-0812">Transmembrane</keyword>
<keyword evidence="7 8" id="KW-0472">Membrane</keyword>
<dbReference type="EMBL" id="MLFT02000002">
    <property type="protein sequence ID" value="PHT55107.1"/>
    <property type="molecule type" value="Genomic_DNA"/>
</dbReference>
<evidence type="ECO:0008006" key="13">
    <source>
        <dbReference type="Google" id="ProtNLM"/>
    </source>
</evidence>
<feature type="domain" description="Cytochrome b561" evidence="10">
    <location>
        <begin position="434"/>
        <end position="641"/>
    </location>
</feature>
<feature type="transmembrane region" description="Helical" evidence="8">
    <location>
        <begin position="616"/>
        <end position="639"/>
    </location>
</feature>
<evidence type="ECO:0000256" key="2">
    <source>
        <dbReference type="ARBA" id="ARBA00022448"/>
    </source>
</evidence>
<comment type="subcellular location">
    <subcellularLocation>
        <location evidence="1">Membrane</location>
    </subcellularLocation>
</comment>
<comment type="caution">
    <text evidence="11">The sequence shown here is derived from an EMBL/GenBank/DDBJ whole genome shotgun (WGS) entry which is preliminary data.</text>
</comment>
<keyword evidence="5" id="KW-0249">Electron transport</keyword>
<feature type="transmembrane region" description="Helical" evidence="8">
    <location>
        <begin position="577"/>
        <end position="596"/>
    </location>
</feature>
<evidence type="ECO:0000256" key="7">
    <source>
        <dbReference type="ARBA" id="ARBA00023136"/>
    </source>
</evidence>
<evidence type="ECO:0000313" key="11">
    <source>
        <dbReference type="EMBL" id="PHT55107.1"/>
    </source>
</evidence>
<evidence type="ECO:0000256" key="1">
    <source>
        <dbReference type="ARBA" id="ARBA00004370"/>
    </source>
</evidence>
<keyword evidence="2" id="KW-0813">Transport</keyword>
<proteinExistence type="predicted"/>
<dbReference type="GO" id="GO:0016020">
    <property type="term" value="C:membrane"/>
    <property type="evidence" value="ECO:0007669"/>
    <property type="project" value="UniProtKB-SubCell"/>
</dbReference>
<evidence type="ECO:0000256" key="3">
    <source>
        <dbReference type="ARBA" id="ARBA00022692"/>
    </source>
</evidence>
<dbReference type="CDD" id="cd09629">
    <property type="entry name" value="DOMON_CIL1_like"/>
    <property type="match status" value="1"/>
</dbReference>
<dbReference type="PANTHER" id="PTHR23130:SF179">
    <property type="entry name" value="CYTOCHROME B561 DOMAIN-CONTAINING PROTEIN"/>
    <property type="match status" value="1"/>
</dbReference>
<dbReference type="OrthoDB" id="2419613at2759"/>
<feature type="transmembrane region" description="Helical" evidence="8">
    <location>
        <begin position="509"/>
        <end position="534"/>
    </location>
</feature>
<feature type="transmembrane region" description="Helical" evidence="8">
    <location>
        <begin position="474"/>
        <end position="497"/>
    </location>
</feature>
<dbReference type="InterPro" id="IPR005018">
    <property type="entry name" value="DOMON_domain"/>
</dbReference>
<evidence type="ECO:0000256" key="6">
    <source>
        <dbReference type="ARBA" id="ARBA00022989"/>
    </source>
</evidence>
<dbReference type="CDD" id="cd08760">
    <property type="entry name" value="Cyt_b561_FRRS1_like"/>
    <property type="match status" value="1"/>
</dbReference>
<keyword evidence="4" id="KW-0732">Signal</keyword>
<feature type="domain" description="DOMON" evidence="9">
    <location>
        <begin position="314"/>
        <end position="427"/>
    </location>
</feature>
<protein>
    <recommendedName>
        <fullName evidence="13">Cytochrome b561 and DOMON domain-containing protein</fullName>
    </recommendedName>
</protein>
<dbReference type="STRING" id="33114.A0A2G2XC98"/>
<dbReference type="PROSITE" id="PS50939">
    <property type="entry name" value="CYTOCHROME_B561"/>
    <property type="match status" value="1"/>
</dbReference>
<dbReference type="InterPro" id="IPR006593">
    <property type="entry name" value="Cyt_b561/ferric_Rdtase_TM"/>
</dbReference>
<name>A0A2G2XC98_CAPBA</name>
<dbReference type="AlphaFoldDB" id="A0A2G2XC98"/>
<evidence type="ECO:0000256" key="5">
    <source>
        <dbReference type="ARBA" id="ARBA00022982"/>
    </source>
</evidence>
<dbReference type="PANTHER" id="PTHR23130">
    <property type="entry name" value="CYTOCHROME B561 AND DOMON DOMAIN-CONTAINING PROTEIN"/>
    <property type="match status" value="1"/>
</dbReference>